<protein>
    <recommendedName>
        <fullName evidence="3">Haloacid dehalogenase-like hydrolase</fullName>
    </recommendedName>
</protein>
<dbReference type="AlphaFoldDB" id="A0A173U7V2"/>
<dbReference type="Proteomes" id="UP000095598">
    <property type="component" value="Unassembled WGS sequence"/>
</dbReference>
<accession>A0A173U7V2</accession>
<dbReference type="Gene3D" id="3.40.50.1000">
    <property type="entry name" value="HAD superfamily/HAD-like"/>
    <property type="match status" value="1"/>
</dbReference>
<sequence length="301" mass="34758">MTQKNMNASPFYNDFYFISDLDRTLIYSKRAIQESDPEYCKNLIPIEYKDGRVISYMNKDAYDKLQKLMQYEEFKFLPCTMRTLQQIQRISFIKDVKYYFTDGGINLYKKGNLCTSYGERLLSLFHHYSYDNGYSWAKEIEEVYFELTQKLGISDLEINRHFILPDTTLETLAFFDLRCPEILLTNDTENMTKEDMITLETVVNILETYHINGCISGRKFYVFPDFLQKNCIFAFTGGLLCGVVAGDSIFDASLLSMGNEKGLEPIVPKHGEILGSLAITKRSGPAAADDILSFVEQKFYI</sequence>
<organism evidence="1 2">
    <name type="scientific">Anaerostipes hadrus</name>
    <dbReference type="NCBI Taxonomy" id="649756"/>
    <lineage>
        <taxon>Bacteria</taxon>
        <taxon>Bacillati</taxon>
        <taxon>Bacillota</taxon>
        <taxon>Clostridia</taxon>
        <taxon>Lachnospirales</taxon>
        <taxon>Lachnospiraceae</taxon>
        <taxon>Anaerostipes</taxon>
    </lineage>
</organism>
<evidence type="ECO:0008006" key="3">
    <source>
        <dbReference type="Google" id="ProtNLM"/>
    </source>
</evidence>
<gene>
    <name evidence="1" type="ORF">ERS852425_02692</name>
</gene>
<dbReference type="RefSeq" id="WP_055259511.1">
    <property type="nucleotide sequence ID" value="NZ_CYXT01000023.1"/>
</dbReference>
<evidence type="ECO:0000313" key="2">
    <source>
        <dbReference type="Proteomes" id="UP000095598"/>
    </source>
</evidence>
<dbReference type="InterPro" id="IPR023214">
    <property type="entry name" value="HAD_sf"/>
</dbReference>
<proteinExistence type="predicted"/>
<dbReference type="EMBL" id="CYXT01000023">
    <property type="protein sequence ID" value="CUN11122.1"/>
    <property type="molecule type" value="Genomic_DNA"/>
</dbReference>
<reference evidence="1 2" key="1">
    <citation type="submission" date="2015-09" db="EMBL/GenBank/DDBJ databases">
        <authorList>
            <consortium name="Pathogen Informatics"/>
        </authorList>
    </citation>
    <scope>NUCLEOTIDE SEQUENCE [LARGE SCALE GENOMIC DNA]</scope>
    <source>
        <strain evidence="1 2">2789STDY5608868</strain>
    </source>
</reference>
<name>A0A173U7V2_ANAHA</name>
<evidence type="ECO:0000313" key="1">
    <source>
        <dbReference type="EMBL" id="CUN11122.1"/>
    </source>
</evidence>